<dbReference type="AlphaFoldDB" id="A0AAW0AJR1"/>
<dbReference type="Proteomes" id="UP001362999">
    <property type="component" value="Unassembled WGS sequence"/>
</dbReference>
<keyword evidence="4" id="KW-1185">Reference proteome</keyword>
<accession>A0AAW0AJR1</accession>
<protein>
    <submittedName>
        <fullName evidence="3">Uncharacterized protein</fullName>
    </submittedName>
</protein>
<proteinExistence type="predicted"/>
<keyword evidence="2" id="KW-0472">Membrane</keyword>
<keyword evidence="2" id="KW-0812">Transmembrane</keyword>
<evidence type="ECO:0000256" key="1">
    <source>
        <dbReference type="SAM" id="MobiDB-lite"/>
    </source>
</evidence>
<sequence length="316" mass="32155">MSMKMNPSDATSSTLSFAVQSTATLAARTSFKKEDGENLVIPAVPPAALSHRLIECTFQTLGIAAAIIFGVWSIKAYECSIAANQLASQANMLATQASALAYTANQLALLSFCASNSDVRFKPTCDGVFEFMAATGGQLDVIAAEAGIKAAPSWGPEPTSTSALAGSPSSTPTPIISTQSPPLSPSGTTPTAASSFPSSKSLSNSISSSSSASRFTLSGSFPAASASAAAAASSESTSRLTSARTSSPSFPPTLKPPPPTSTISVASAPHFVQELPFGAIVGIVVAAVVLAVVVASTMIKRIRSPYPYRGIAIQRV</sequence>
<evidence type="ECO:0000313" key="3">
    <source>
        <dbReference type="EMBL" id="KAK7013317.1"/>
    </source>
</evidence>
<feature type="region of interest" description="Disordered" evidence="1">
    <location>
        <begin position="152"/>
        <end position="198"/>
    </location>
</feature>
<dbReference type="EMBL" id="JAWWNJ010000060">
    <property type="protein sequence ID" value="KAK7013317.1"/>
    <property type="molecule type" value="Genomic_DNA"/>
</dbReference>
<feature type="region of interest" description="Disordered" evidence="1">
    <location>
        <begin position="235"/>
        <end position="261"/>
    </location>
</feature>
<name>A0AAW0AJR1_9AGAR</name>
<reference evidence="3 4" key="1">
    <citation type="journal article" date="2024" name="J Genomics">
        <title>Draft genome sequencing and assembly of Favolaschia claudopus CIRM-BRFM 2984 isolated from oak limbs.</title>
        <authorList>
            <person name="Navarro D."/>
            <person name="Drula E."/>
            <person name="Chaduli D."/>
            <person name="Cazenave R."/>
            <person name="Ahrendt S."/>
            <person name="Wang J."/>
            <person name="Lipzen A."/>
            <person name="Daum C."/>
            <person name="Barry K."/>
            <person name="Grigoriev I.V."/>
            <person name="Favel A."/>
            <person name="Rosso M.N."/>
            <person name="Martin F."/>
        </authorList>
    </citation>
    <scope>NUCLEOTIDE SEQUENCE [LARGE SCALE GENOMIC DNA]</scope>
    <source>
        <strain evidence="3 4">CIRM-BRFM 2984</strain>
    </source>
</reference>
<feature type="compositionally biased region" description="Pro residues" evidence="1">
    <location>
        <begin position="249"/>
        <end position="260"/>
    </location>
</feature>
<feature type="compositionally biased region" description="Low complexity" evidence="1">
    <location>
        <begin position="167"/>
        <end position="198"/>
    </location>
</feature>
<gene>
    <name evidence="3" type="ORF">R3P38DRAFT_1511835</name>
</gene>
<keyword evidence="2" id="KW-1133">Transmembrane helix</keyword>
<comment type="caution">
    <text evidence="3">The sequence shown here is derived from an EMBL/GenBank/DDBJ whole genome shotgun (WGS) entry which is preliminary data.</text>
</comment>
<evidence type="ECO:0000313" key="4">
    <source>
        <dbReference type="Proteomes" id="UP001362999"/>
    </source>
</evidence>
<evidence type="ECO:0000256" key="2">
    <source>
        <dbReference type="SAM" id="Phobius"/>
    </source>
</evidence>
<feature type="compositionally biased region" description="Low complexity" evidence="1">
    <location>
        <begin position="235"/>
        <end position="248"/>
    </location>
</feature>
<feature type="transmembrane region" description="Helical" evidence="2">
    <location>
        <begin position="277"/>
        <end position="299"/>
    </location>
</feature>
<organism evidence="3 4">
    <name type="scientific">Favolaschia claudopus</name>
    <dbReference type="NCBI Taxonomy" id="2862362"/>
    <lineage>
        <taxon>Eukaryota</taxon>
        <taxon>Fungi</taxon>
        <taxon>Dikarya</taxon>
        <taxon>Basidiomycota</taxon>
        <taxon>Agaricomycotina</taxon>
        <taxon>Agaricomycetes</taxon>
        <taxon>Agaricomycetidae</taxon>
        <taxon>Agaricales</taxon>
        <taxon>Marasmiineae</taxon>
        <taxon>Mycenaceae</taxon>
        <taxon>Favolaschia</taxon>
    </lineage>
</organism>